<evidence type="ECO:0000313" key="2">
    <source>
        <dbReference type="Proteomes" id="UP000192731"/>
    </source>
</evidence>
<organism evidence="1 2">
    <name type="scientific">Desulfonispora thiosulfatigenes DSM 11270</name>
    <dbReference type="NCBI Taxonomy" id="656914"/>
    <lineage>
        <taxon>Bacteria</taxon>
        <taxon>Bacillati</taxon>
        <taxon>Bacillota</taxon>
        <taxon>Clostridia</taxon>
        <taxon>Eubacteriales</taxon>
        <taxon>Peptococcaceae</taxon>
        <taxon>Desulfonispora</taxon>
    </lineage>
</organism>
<keyword evidence="2" id="KW-1185">Reference proteome</keyword>
<name>A0A1W1V6K3_DESTI</name>
<dbReference type="AlphaFoldDB" id="A0A1W1V6K3"/>
<evidence type="ECO:0000313" key="1">
    <source>
        <dbReference type="EMBL" id="SMB88896.1"/>
    </source>
</evidence>
<dbReference type="EMBL" id="FWWT01000016">
    <property type="protein sequence ID" value="SMB88896.1"/>
    <property type="molecule type" value="Genomic_DNA"/>
</dbReference>
<dbReference type="Proteomes" id="UP000192731">
    <property type="component" value="Unassembled WGS sequence"/>
</dbReference>
<gene>
    <name evidence="1" type="ORF">SAMN00017405_0543</name>
</gene>
<dbReference type="STRING" id="656914.SAMN00017405_0543"/>
<proteinExistence type="predicted"/>
<reference evidence="1 2" key="1">
    <citation type="submission" date="2017-04" db="EMBL/GenBank/DDBJ databases">
        <authorList>
            <person name="Afonso C.L."/>
            <person name="Miller P.J."/>
            <person name="Scott M.A."/>
            <person name="Spackman E."/>
            <person name="Goraichik I."/>
            <person name="Dimitrov K.M."/>
            <person name="Suarez D.L."/>
            <person name="Swayne D.E."/>
        </authorList>
    </citation>
    <scope>NUCLEOTIDE SEQUENCE [LARGE SCALE GENOMIC DNA]</scope>
    <source>
        <strain evidence="1 2">DSM 11270</strain>
    </source>
</reference>
<dbReference type="RefSeq" id="WP_143334231.1">
    <property type="nucleotide sequence ID" value="NZ_FWWT01000016.1"/>
</dbReference>
<protein>
    <recommendedName>
        <fullName evidence="3">Transposase (putative) YhgA-like domain-containing protein</fullName>
    </recommendedName>
</protein>
<evidence type="ECO:0008006" key="3">
    <source>
        <dbReference type="Google" id="ProtNLM"/>
    </source>
</evidence>
<accession>A0A1W1V6K3</accession>
<sequence>MTLQMLPVLRHEFINIREYTEKDIKQYNPVTRMVLRSLKYIFEDKEKLIEAFVISVDEIESTVTEEEFNKYIDILLIYYSSVNKNLTEEDILRKVQELGGKGERIMTILQEREQKGIEKGIQQGIIEMTKNLIRDGVDIELIIKASKLSREKIEDIREEMLN</sequence>